<evidence type="ECO:0000256" key="10">
    <source>
        <dbReference type="SAM" id="MobiDB-lite"/>
    </source>
</evidence>
<dbReference type="GO" id="GO:0005886">
    <property type="term" value="C:plasma membrane"/>
    <property type="evidence" value="ECO:0007669"/>
    <property type="project" value="UniProtKB-SubCell"/>
</dbReference>
<evidence type="ECO:0000256" key="3">
    <source>
        <dbReference type="ARBA" id="ARBA00022679"/>
    </source>
</evidence>
<dbReference type="EMBL" id="PTIT01000009">
    <property type="protein sequence ID" value="PPK51778.1"/>
    <property type="molecule type" value="Genomic_DNA"/>
</dbReference>
<keyword evidence="8 9" id="KW-0012">Acyltransferase</keyword>
<dbReference type="Proteomes" id="UP000239648">
    <property type="component" value="Unassembled WGS sequence"/>
</dbReference>
<dbReference type="GO" id="GO:0009245">
    <property type="term" value="P:lipid A biosynthetic process"/>
    <property type="evidence" value="ECO:0007669"/>
    <property type="project" value="InterPro"/>
</dbReference>
<dbReference type="HAMAP" id="MF_01942">
    <property type="entry name" value="Lipid_A_LpxL_LpxP"/>
    <property type="match status" value="1"/>
</dbReference>
<comment type="pathway">
    <text evidence="9">Bacterial outer membrane biogenesis; lipopolysaccharide biosynthesis.</text>
</comment>
<dbReference type="GO" id="GO:0036104">
    <property type="term" value="P:Kdo2-lipid A biosynthetic process"/>
    <property type="evidence" value="ECO:0007669"/>
    <property type="project" value="UniProtKB-UniRule"/>
</dbReference>
<dbReference type="EMBL" id="PTIU01000024">
    <property type="protein sequence ID" value="PPK53801.1"/>
    <property type="molecule type" value="Genomic_DNA"/>
</dbReference>
<dbReference type="InterPro" id="IPR011920">
    <property type="entry name" value="Lipid_A_LpxL_LpxP"/>
</dbReference>
<dbReference type="CDD" id="cd07984">
    <property type="entry name" value="LPLAT_LABLAT-like"/>
    <property type="match status" value="1"/>
</dbReference>
<protein>
    <recommendedName>
        <fullName evidence="9">Lipid A biosynthesis acyltransferase</fullName>
        <ecNumber evidence="9">2.3.1.241</ecNumber>
    </recommendedName>
    <alternativeName>
        <fullName evidence="9">Kdo(2)-lipid IV(A) acyltransferase</fullName>
    </alternativeName>
</protein>
<feature type="region of interest" description="Disordered" evidence="10">
    <location>
        <begin position="327"/>
        <end position="346"/>
    </location>
</feature>
<keyword evidence="2 9" id="KW-0997">Cell inner membrane</keyword>
<evidence type="ECO:0000256" key="6">
    <source>
        <dbReference type="ARBA" id="ARBA00022989"/>
    </source>
</evidence>
<keyword evidence="14" id="KW-1185">Reference proteome</keyword>
<accession>A0A2S6G3W3</accession>
<dbReference type="AlphaFoldDB" id="A0A2S6G3W3"/>
<reference evidence="11 14" key="1">
    <citation type="submission" date="2018-02" db="EMBL/GenBank/DDBJ databases">
        <title>Deep subsurface shale carbon reservoir microbial communities from Ohio and West Virginia, USA.</title>
        <authorList>
            <person name="Wrighton K."/>
        </authorList>
    </citation>
    <scope>NUCLEOTIDE SEQUENCE [LARGE SCALE GENOMIC DNA]</scope>
    <source>
        <strain evidence="11 14">UTICA-S1B6</strain>
    </source>
</reference>
<comment type="subcellular location">
    <subcellularLocation>
        <location evidence="9">Cell inner membrane</location>
        <topology evidence="9">Single-pass membrane protein</topology>
    </subcellularLocation>
</comment>
<keyword evidence="4 9" id="KW-0812">Transmembrane</keyword>
<evidence type="ECO:0000256" key="5">
    <source>
        <dbReference type="ARBA" id="ARBA00022985"/>
    </source>
</evidence>
<sequence>MRYHSAVILSQGILPSDKPFVDPGLTILSKKHRKLPRNTDYTAYLHPRWWPTWLGIGTMWFVAQLPLRLQWWLGRMAGLLTLKFGKSRRHITETNIRLCFPELNEQQRNALVRNSFMANGIGLMEVGIGWFRDTAKLKKITNIHGLDHFNEALERGKGILLVGAHFSTLEMGGSLSTEYIKSDVMQRDHNNPLMNAVMTRRRERRYGKVLGARDLRGLLRCLKQNRAVWYATDQDYGRKDIVFAPFFGIPAGTITATSRIAERSGCVVMPFSHFRHDDKPGYDIYFHPPLENFPSGDDLEDATRINAFIEQEIRKAPDQYLWMHRRFKTRPDPDDPGFYKKRQKKG</sequence>
<reference evidence="12 13" key="2">
    <citation type="submission" date="2018-02" db="EMBL/GenBank/DDBJ databases">
        <title>Subsurface microbial communities from deep shales in Ohio and West Virginia, USA.</title>
        <authorList>
            <person name="Wrighton K."/>
        </authorList>
    </citation>
    <scope>NUCLEOTIDE SEQUENCE [LARGE SCALE GENOMIC DNA]</scope>
    <source>
        <strain evidence="12 13">UTICA-S1B9</strain>
    </source>
</reference>
<proteinExistence type="inferred from homology"/>
<dbReference type="UniPathway" id="UPA00030"/>
<evidence type="ECO:0000256" key="4">
    <source>
        <dbReference type="ARBA" id="ARBA00022692"/>
    </source>
</evidence>
<organism evidence="12 13">
    <name type="scientific">Marinobacter persicus</name>
    <dbReference type="NCBI Taxonomy" id="930118"/>
    <lineage>
        <taxon>Bacteria</taxon>
        <taxon>Pseudomonadati</taxon>
        <taxon>Pseudomonadota</taxon>
        <taxon>Gammaproteobacteria</taxon>
        <taxon>Pseudomonadales</taxon>
        <taxon>Marinobacteraceae</taxon>
        <taxon>Marinobacter</taxon>
    </lineage>
</organism>
<dbReference type="EC" id="2.3.1.241" evidence="9"/>
<evidence type="ECO:0000313" key="11">
    <source>
        <dbReference type="EMBL" id="PPK51778.1"/>
    </source>
</evidence>
<evidence type="ECO:0000313" key="14">
    <source>
        <dbReference type="Proteomes" id="UP000239648"/>
    </source>
</evidence>
<name>A0A2S6G3W3_9GAMM</name>
<evidence type="ECO:0000256" key="8">
    <source>
        <dbReference type="ARBA" id="ARBA00023315"/>
    </source>
</evidence>
<dbReference type="RefSeq" id="WP_104416956.1">
    <property type="nucleotide sequence ID" value="NZ_PTIU01000024.1"/>
</dbReference>
<dbReference type="Pfam" id="PF03279">
    <property type="entry name" value="Lip_A_acyltrans"/>
    <property type="match status" value="1"/>
</dbReference>
<evidence type="ECO:0000256" key="2">
    <source>
        <dbReference type="ARBA" id="ARBA00022519"/>
    </source>
</evidence>
<dbReference type="GO" id="GO:0008913">
    <property type="term" value="F:Kdo2-lipid IVA acyltransferase activity"/>
    <property type="evidence" value="ECO:0007669"/>
    <property type="project" value="UniProtKB-EC"/>
</dbReference>
<dbReference type="InterPro" id="IPR004960">
    <property type="entry name" value="LipA_acyltrans"/>
</dbReference>
<comment type="similarity">
    <text evidence="9">Belongs to the LpxL/LpxM/LpxP family.</text>
</comment>
<evidence type="ECO:0000256" key="7">
    <source>
        <dbReference type="ARBA" id="ARBA00023136"/>
    </source>
</evidence>
<comment type="pathway">
    <text evidence="9">Glycolipid biosynthesis; KDO(2)-lipid A biosynthesis; KDO(2)-lipid A from CMP-3-deoxy-D-manno-octulosonate and lipid IV(A): step 3/4.</text>
</comment>
<evidence type="ECO:0000256" key="1">
    <source>
        <dbReference type="ARBA" id="ARBA00022475"/>
    </source>
</evidence>
<comment type="function">
    <text evidence="9">Catalyzes the transfer of an acyl chain from an acyl-[acyl-carrier-protein] (ACP) to a Kdo(2)-lipid IV(A) to form a Kdo(2)-(acyl)-lipid IV(A).</text>
</comment>
<feature type="short sequence motif" description="HXXXXD motif" evidence="9">
    <location>
        <begin position="165"/>
        <end position="170"/>
    </location>
</feature>
<dbReference type="OrthoDB" id="9803456at2"/>
<keyword evidence="5 9" id="KW-0448">Lipopolysaccharide biosynthesis</keyword>
<dbReference type="UniPathway" id="UPA00360">
    <property type="reaction ID" value="UER00485"/>
</dbReference>
<dbReference type="PANTHER" id="PTHR30606:SF9">
    <property type="entry name" value="LIPID A BIOSYNTHESIS LAUROYLTRANSFERASE"/>
    <property type="match status" value="1"/>
</dbReference>
<dbReference type="PANTHER" id="PTHR30606">
    <property type="entry name" value="LIPID A BIOSYNTHESIS LAUROYL ACYLTRANSFERASE"/>
    <property type="match status" value="1"/>
</dbReference>
<dbReference type="Proteomes" id="UP000239446">
    <property type="component" value="Unassembled WGS sequence"/>
</dbReference>
<dbReference type="GO" id="GO:0009103">
    <property type="term" value="P:lipopolysaccharide biosynthetic process"/>
    <property type="evidence" value="ECO:0007669"/>
    <property type="project" value="UniProtKB-UniRule"/>
</dbReference>
<keyword evidence="6 9" id="KW-1133">Transmembrane helix</keyword>
<dbReference type="NCBIfam" id="TIGR02207">
    <property type="entry name" value="lipid_A_htrB"/>
    <property type="match status" value="1"/>
</dbReference>
<evidence type="ECO:0000313" key="12">
    <source>
        <dbReference type="EMBL" id="PPK53801.1"/>
    </source>
</evidence>
<evidence type="ECO:0000256" key="9">
    <source>
        <dbReference type="HAMAP-Rule" id="MF_01942"/>
    </source>
</evidence>
<keyword evidence="1 9" id="KW-1003">Cell membrane</keyword>
<gene>
    <name evidence="9" type="primary">lpxL</name>
    <name evidence="12" type="ORF">B0H24_102429</name>
    <name evidence="11" type="ORF">BY455_10929</name>
</gene>
<evidence type="ECO:0000313" key="13">
    <source>
        <dbReference type="Proteomes" id="UP000239446"/>
    </source>
</evidence>
<dbReference type="STRING" id="930118.SAMN05216429_11180"/>
<comment type="caution">
    <text evidence="12">The sequence shown here is derived from an EMBL/GenBank/DDBJ whole genome shotgun (WGS) entry which is preliminary data.</text>
</comment>
<comment type="catalytic activity">
    <reaction evidence="9">
        <text>an alpha-Kdo-(2-&gt;4)-alpha-Kdo-(2-&gt;6)-lipid IVA + a fatty acyl-[ACP] = an alpha-Kdo-(2-&gt;4)-alpha-Kdo-(2-&gt;6)-(acyl)-lipid IVA + holo-[ACP]</text>
        <dbReference type="Rhea" id="RHEA:69396"/>
        <dbReference type="Rhea" id="RHEA-COMP:9685"/>
        <dbReference type="Rhea" id="RHEA-COMP:14125"/>
        <dbReference type="ChEBI" id="CHEBI:64479"/>
        <dbReference type="ChEBI" id="CHEBI:138651"/>
        <dbReference type="ChEBI" id="CHEBI:176429"/>
        <dbReference type="ChEBI" id="CHEBI:176430"/>
        <dbReference type="EC" id="2.3.1.241"/>
    </reaction>
</comment>
<keyword evidence="7 9" id="KW-0472">Membrane</keyword>
<dbReference type="PIRSF" id="PIRSF026649">
    <property type="entry name" value="MsbB"/>
    <property type="match status" value="1"/>
</dbReference>
<keyword evidence="3 9" id="KW-0808">Transferase</keyword>